<dbReference type="OrthoDB" id="9811471at2"/>
<evidence type="ECO:0000313" key="13">
    <source>
        <dbReference type="Proteomes" id="UP000265903"/>
    </source>
</evidence>
<protein>
    <recommendedName>
        <fullName evidence="4 10">Glutamyl-tRNA(Gln) amidotransferase subunit A</fullName>
        <shortName evidence="10">Glu-ADT subunit A</shortName>
        <ecNumber evidence="3 10">6.3.5.7</ecNumber>
    </recommendedName>
</protein>
<keyword evidence="7 10" id="KW-0067">ATP-binding</keyword>
<dbReference type="Proteomes" id="UP000265903">
    <property type="component" value="Unassembled WGS sequence"/>
</dbReference>
<keyword evidence="5 10" id="KW-0436">Ligase</keyword>
<accession>A0A3M2RFS5</accession>
<reference evidence="12 13" key="1">
    <citation type="submission" date="2018-08" db="EMBL/GenBank/DDBJ databases">
        <title>Whole Genome Sequence of the Moderate Halophilic Marine Bacterium Marinobacter litoralis Sw-45.</title>
        <authorList>
            <person name="Musa H."/>
        </authorList>
    </citation>
    <scope>NUCLEOTIDE SEQUENCE [LARGE SCALE GENOMIC DNA]</scope>
    <source>
        <strain evidence="12 13">Sw-45</strain>
    </source>
</reference>
<dbReference type="NCBIfam" id="TIGR00132">
    <property type="entry name" value="gatA"/>
    <property type="match status" value="1"/>
</dbReference>
<feature type="active site" description="Acyl-ester intermediate" evidence="10">
    <location>
        <position position="175"/>
    </location>
</feature>
<comment type="caution">
    <text evidence="12">The sequence shown here is derived from an EMBL/GenBank/DDBJ whole genome shotgun (WGS) entry which is preliminary data.</text>
</comment>
<keyword evidence="6 10" id="KW-0547">Nucleotide-binding</keyword>
<evidence type="ECO:0000256" key="5">
    <source>
        <dbReference type="ARBA" id="ARBA00022598"/>
    </source>
</evidence>
<dbReference type="GO" id="GO:0050567">
    <property type="term" value="F:glutaminyl-tRNA synthase (glutamine-hydrolyzing) activity"/>
    <property type="evidence" value="ECO:0007669"/>
    <property type="project" value="UniProtKB-UniRule"/>
</dbReference>
<evidence type="ECO:0000259" key="11">
    <source>
        <dbReference type="Pfam" id="PF01425"/>
    </source>
</evidence>
<dbReference type="PANTHER" id="PTHR11895:SF151">
    <property type="entry name" value="GLUTAMYL-TRNA(GLN) AMIDOTRANSFERASE SUBUNIT A"/>
    <property type="match status" value="1"/>
</dbReference>
<evidence type="ECO:0000256" key="10">
    <source>
        <dbReference type="HAMAP-Rule" id="MF_00120"/>
    </source>
</evidence>
<dbReference type="Pfam" id="PF01425">
    <property type="entry name" value="Amidase"/>
    <property type="match status" value="1"/>
</dbReference>
<dbReference type="InterPro" id="IPR023631">
    <property type="entry name" value="Amidase_dom"/>
</dbReference>
<dbReference type="PROSITE" id="PS00571">
    <property type="entry name" value="AMIDASES"/>
    <property type="match status" value="1"/>
</dbReference>
<dbReference type="GO" id="GO:0030956">
    <property type="term" value="C:glutamyl-tRNA(Gln) amidotransferase complex"/>
    <property type="evidence" value="ECO:0007669"/>
    <property type="project" value="InterPro"/>
</dbReference>
<keyword evidence="8 10" id="KW-0648">Protein biosynthesis</keyword>
<dbReference type="GO" id="GO:0005524">
    <property type="term" value="F:ATP binding"/>
    <property type="evidence" value="ECO:0007669"/>
    <property type="project" value="UniProtKB-KW"/>
</dbReference>
<feature type="domain" description="Amidase" evidence="11">
    <location>
        <begin position="22"/>
        <end position="463"/>
    </location>
</feature>
<evidence type="ECO:0000256" key="2">
    <source>
        <dbReference type="ARBA" id="ARBA00011123"/>
    </source>
</evidence>
<evidence type="ECO:0000256" key="9">
    <source>
        <dbReference type="ARBA" id="ARBA00047407"/>
    </source>
</evidence>
<dbReference type="InterPro" id="IPR020556">
    <property type="entry name" value="Amidase_CS"/>
</dbReference>
<dbReference type="GO" id="GO:0006412">
    <property type="term" value="P:translation"/>
    <property type="evidence" value="ECO:0007669"/>
    <property type="project" value="UniProtKB-UniRule"/>
</dbReference>
<dbReference type="InterPro" id="IPR036928">
    <property type="entry name" value="AS_sf"/>
</dbReference>
<dbReference type="Gene3D" id="3.90.1300.10">
    <property type="entry name" value="Amidase signature (AS) domain"/>
    <property type="match status" value="1"/>
</dbReference>
<dbReference type="GO" id="GO:0016740">
    <property type="term" value="F:transferase activity"/>
    <property type="evidence" value="ECO:0007669"/>
    <property type="project" value="UniProtKB-KW"/>
</dbReference>
<evidence type="ECO:0000256" key="1">
    <source>
        <dbReference type="ARBA" id="ARBA00008069"/>
    </source>
</evidence>
<feature type="active site" description="Charge relay system" evidence="10">
    <location>
        <position position="151"/>
    </location>
</feature>
<evidence type="ECO:0000256" key="6">
    <source>
        <dbReference type="ARBA" id="ARBA00022741"/>
    </source>
</evidence>
<evidence type="ECO:0000256" key="8">
    <source>
        <dbReference type="ARBA" id="ARBA00022917"/>
    </source>
</evidence>
<comment type="subunit">
    <text evidence="2 10">Heterotrimer of A, B and C subunits.</text>
</comment>
<name>A0A3M2RFS5_9GAMM</name>
<dbReference type="AlphaFoldDB" id="A0A3M2RFS5"/>
<dbReference type="InterPro" id="IPR000120">
    <property type="entry name" value="Amidase"/>
</dbReference>
<dbReference type="InterPro" id="IPR004412">
    <property type="entry name" value="GatA"/>
</dbReference>
<dbReference type="EMBL" id="QMDL01000002">
    <property type="protein sequence ID" value="RMJ04004.1"/>
    <property type="molecule type" value="Genomic_DNA"/>
</dbReference>
<comment type="similarity">
    <text evidence="1 10">Belongs to the amidase family. GatA subfamily.</text>
</comment>
<evidence type="ECO:0000313" key="12">
    <source>
        <dbReference type="EMBL" id="RMJ04004.1"/>
    </source>
</evidence>
<proteinExistence type="inferred from homology"/>
<comment type="catalytic activity">
    <reaction evidence="9 10">
        <text>L-glutamyl-tRNA(Gln) + L-glutamine + ATP + H2O = L-glutaminyl-tRNA(Gln) + L-glutamate + ADP + phosphate + H(+)</text>
        <dbReference type="Rhea" id="RHEA:17521"/>
        <dbReference type="Rhea" id="RHEA-COMP:9681"/>
        <dbReference type="Rhea" id="RHEA-COMP:9684"/>
        <dbReference type="ChEBI" id="CHEBI:15377"/>
        <dbReference type="ChEBI" id="CHEBI:15378"/>
        <dbReference type="ChEBI" id="CHEBI:29985"/>
        <dbReference type="ChEBI" id="CHEBI:30616"/>
        <dbReference type="ChEBI" id="CHEBI:43474"/>
        <dbReference type="ChEBI" id="CHEBI:58359"/>
        <dbReference type="ChEBI" id="CHEBI:78520"/>
        <dbReference type="ChEBI" id="CHEBI:78521"/>
        <dbReference type="ChEBI" id="CHEBI:456216"/>
        <dbReference type="EC" id="6.3.5.7"/>
    </reaction>
</comment>
<sequence length="481" mass="52009">MHNKSVAELSKELESGKISSVELTQQFLDRLKSEDGKYNSFITISDEQALAEAKAADEMRAAGKATAWTGVPFAHKDIFCTNGVRTTCGSKMLENFVPPYDATVTANFKAAGAVCLGKTNMDEFAMGSSNESSFFGAVTNPWGDKRVPGGSSGGSAAAVAARLVPAATGTDTGGSIRQPAALCGITGLKPTYGRVSRYGMIAFASSLDQGGPMTRTAEDAALMMNVMAGFDPKDSTCIDREVPDYTATLNEPLKGLKIGLPKEYFSEQLSPAMEEQVRNAVREYEKLGATVKEVSLPNAKLAIAAYYVIAPAEASANLSRFDGARYGYRCENPKDLMDMYTRTRAEGFGNEVKRRILVGSYALSAGYFDAYYLKAQKVRRLIQQDFINAFKEVDVMMSPVSPSPAFVQGEKTTDPVTMYLEDVFTIAINLAGIPAMSVPAGFVDGLPVGLQIIGDYFSEARLLNAAHQFQQVTDWHQREPQ</sequence>
<feature type="active site" description="Charge relay system" evidence="10">
    <location>
        <position position="76"/>
    </location>
</feature>
<keyword evidence="12" id="KW-0808">Transferase</keyword>
<dbReference type="SUPFAM" id="SSF75304">
    <property type="entry name" value="Amidase signature (AS) enzymes"/>
    <property type="match status" value="1"/>
</dbReference>
<evidence type="ECO:0000256" key="4">
    <source>
        <dbReference type="ARBA" id="ARBA00014428"/>
    </source>
</evidence>
<keyword evidence="13" id="KW-1185">Reference proteome</keyword>
<organism evidence="12 13">
    <name type="scientific">Marinobacter litoralis</name>
    <dbReference type="NCBI Taxonomy" id="187981"/>
    <lineage>
        <taxon>Bacteria</taxon>
        <taxon>Pseudomonadati</taxon>
        <taxon>Pseudomonadota</taxon>
        <taxon>Gammaproteobacteria</taxon>
        <taxon>Pseudomonadales</taxon>
        <taxon>Marinobacteraceae</taxon>
        <taxon>Marinobacter</taxon>
    </lineage>
</organism>
<comment type="function">
    <text evidence="10">Allows the formation of correctly charged Gln-tRNA(Gln) through the transamidation of misacylated Glu-tRNA(Gln) in organisms which lack glutaminyl-tRNA synthetase. The reaction takes place in the presence of glutamine and ATP through an activated gamma-phospho-Glu-tRNA(Gln).</text>
</comment>
<evidence type="ECO:0000256" key="3">
    <source>
        <dbReference type="ARBA" id="ARBA00012739"/>
    </source>
</evidence>
<dbReference type="EC" id="6.3.5.7" evidence="3 10"/>
<evidence type="ECO:0000256" key="7">
    <source>
        <dbReference type="ARBA" id="ARBA00022840"/>
    </source>
</evidence>
<dbReference type="PANTHER" id="PTHR11895">
    <property type="entry name" value="TRANSAMIDASE"/>
    <property type="match status" value="1"/>
</dbReference>
<gene>
    <name evidence="10 12" type="primary">gatA</name>
    <name evidence="12" type="ORF">DOQ08_01324</name>
</gene>
<dbReference type="HAMAP" id="MF_00120">
    <property type="entry name" value="GatA"/>
    <property type="match status" value="1"/>
</dbReference>